<proteinExistence type="predicted"/>
<sequence>MEMVKSRAEEGLLSASDFPCFQFIVSDESTNFL</sequence>
<evidence type="ECO:0000313" key="1">
    <source>
        <dbReference type="EMBL" id="MBX36994.1"/>
    </source>
</evidence>
<dbReference type="AlphaFoldDB" id="A0A2P2N3E6"/>
<reference evidence="1" key="1">
    <citation type="submission" date="2018-02" db="EMBL/GenBank/DDBJ databases">
        <title>Rhizophora mucronata_Transcriptome.</title>
        <authorList>
            <person name="Meera S.P."/>
            <person name="Sreeshan A."/>
            <person name="Augustine A."/>
        </authorList>
    </citation>
    <scope>NUCLEOTIDE SEQUENCE</scope>
    <source>
        <tissue evidence="1">Leaf</tissue>
    </source>
</reference>
<protein>
    <submittedName>
        <fullName evidence="1">Uncharacterized protein</fullName>
    </submittedName>
</protein>
<dbReference type="EMBL" id="GGEC01056510">
    <property type="protein sequence ID" value="MBX36994.1"/>
    <property type="molecule type" value="Transcribed_RNA"/>
</dbReference>
<name>A0A2P2N3E6_RHIMU</name>
<organism evidence="1">
    <name type="scientific">Rhizophora mucronata</name>
    <name type="common">Asiatic mangrove</name>
    <dbReference type="NCBI Taxonomy" id="61149"/>
    <lineage>
        <taxon>Eukaryota</taxon>
        <taxon>Viridiplantae</taxon>
        <taxon>Streptophyta</taxon>
        <taxon>Embryophyta</taxon>
        <taxon>Tracheophyta</taxon>
        <taxon>Spermatophyta</taxon>
        <taxon>Magnoliopsida</taxon>
        <taxon>eudicotyledons</taxon>
        <taxon>Gunneridae</taxon>
        <taxon>Pentapetalae</taxon>
        <taxon>rosids</taxon>
        <taxon>fabids</taxon>
        <taxon>Malpighiales</taxon>
        <taxon>Rhizophoraceae</taxon>
        <taxon>Rhizophora</taxon>
    </lineage>
</organism>
<accession>A0A2P2N3E6</accession>